<accession>A0A1I3F3G8</accession>
<gene>
    <name evidence="1" type="ORF">SAMN05444682_102133</name>
</gene>
<organism evidence="1 2">
    <name type="scientific">Parapedobacter indicus</name>
    <dbReference type="NCBI Taxonomy" id="1477437"/>
    <lineage>
        <taxon>Bacteria</taxon>
        <taxon>Pseudomonadati</taxon>
        <taxon>Bacteroidota</taxon>
        <taxon>Sphingobacteriia</taxon>
        <taxon>Sphingobacteriales</taxon>
        <taxon>Sphingobacteriaceae</taxon>
        <taxon>Parapedobacter</taxon>
    </lineage>
</organism>
<dbReference type="RefSeq" id="WP_090624718.1">
    <property type="nucleotide sequence ID" value="NZ_FOQO01000002.1"/>
</dbReference>
<dbReference type="AlphaFoldDB" id="A0A1I3F3G8"/>
<reference evidence="1 2" key="1">
    <citation type="submission" date="2016-10" db="EMBL/GenBank/DDBJ databases">
        <authorList>
            <person name="de Groot N.N."/>
        </authorList>
    </citation>
    <scope>NUCLEOTIDE SEQUENCE [LARGE SCALE GENOMIC DNA]</scope>
    <source>
        <strain evidence="1 2">RK1</strain>
    </source>
</reference>
<dbReference type="Proteomes" id="UP000198670">
    <property type="component" value="Unassembled WGS sequence"/>
</dbReference>
<dbReference type="EMBL" id="FOQO01000002">
    <property type="protein sequence ID" value="SFI05321.1"/>
    <property type="molecule type" value="Genomic_DNA"/>
</dbReference>
<proteinExistence type="predicted"/>
<protein>
    <recommendedName>
        <fullName evidence="3">Outer membrane protein beta-barrel domain-containing protein</fullName>
    </recommendedName>
</protein>
<evidence type="ECO:0000313" key="1">
    <source>
        <dbReference type="EMBL" id="SFI05321.1"/>
    </source>
</evidence>
<name>A0A1I3F3G8_9SPHI</name>
<sequence length="214" mass="23981">MMAPVLRKSGWMGVLLLAALELHAQRSLPVYLEGEFGVERFGDASVRSVFPTGAALRLGAAFALADQGRLRLRPQGGVTFYGNKINEEVTEQLLFVKGGMQVSYDAFFLGRMTFFPYLGIDYNWVSNFDMESYDGEEATYSENYLHGTGISQEIGLRVQISEWYVKAGYGLFRSQLRVRRSILDNDLTSGYVTPPSHSFQFDTINISVGFSIRP</sequence>
<keyword evidence="2" id="KW-1185">Reference proteome</keyword>
<evidence type="ECO:0000313" key="2">
    <source>
        <dbReference type="Proteomes" id="UP000198670"/>
    </source>
</evidence>
<dbReference type="STRING" id="1477437.SAMN05444682_102133"/>
<dbReference type="OrthoDB" id="792006at2"/>
<evidence type="ECO:0008006" key="3">
    <source>
        <dbReference type="Google" id="ProtNLM"/>
    </source>
</evidence>